<sequence length="211" mass="24910">MLPSRTDPKPREDREMDYHRYQLHLWKPRRDKTCLLVIDMQNYLLDLARSILPNVRKLLVLFRRRNWPVVFTAHTHRDLEKDGGLLVQWWGKASMEVFTPGRWEHRIIKEIEPQDGEKTINTKTRYSAFYKTDLEEHLRRLGVTDLIICGVMTNYCCETTARDGFNRDFRIFFLADATATDDPYLHQATLCNLASGFATIYTTQEIVDLLE</sequence>
<dbReference type="Proteomes" id="UP000885690">
    <property type="component" value="Unassembled WGS sequence"/>
</dbReference>
<organism evidence="3">
    <name type="scientific">Thermosulfidibacter takaii</name>
    <dbReference type="NCBI Taxonomy" id="412593"/>
    <lineage>
        <taxon>Bacteria</taxon>
        <taxon>Pseudomonadati</taxon>
        <taxon>Thermosulfidibacterota</taxon>
        <taxon>Thermosulfidibacteria</taxon>
        <taxon>Thermosulfidibacterales</taxon>
        <taxon>Thermosulfidibacteraceae</taxon>
    </lineage>
</organism>
<dbReference type="AlphaFoldDB" id="A0A7C0U6V3"/>
<comment type="caution">
    <text evidence="3">The sequence shown here is derived from an EMBL/GenBank/DDBJ whole genome shotgun (WGS) entry which is preliminary data.</text>
</comment>
<gene>
    <name evidence="3" type="ORF">ENF32_02965</name>
</gene>
<dbReference type="SUPFAM" id="SSF52499">
    <property type="entry name" value="Isochorismatase-like hydrolases"/>
    <property type="match status" value="1"/>
</dbReference>
<feature type="domain" description="Isochorismatase-like" evidence="2">
    <location>
        <begin position="33"/>
        <end position="205"/>
    </location>
</feature>
<dbReference type="Gene3D" id="3.40.50.850">
    <property type="entry name" value="Isochorismatase-like"/>
    <property type="match status" value="1"/>
</dbReference>
<reference evidence="3" key="1">
    <citation type="journal article" date="2020" name="mSystems">
        <title>Genome- and Community-Level Interaction Insights into Carbon Utilization and Element Cycling Functions of Hydrothermarchaeota in Hydrothermal Sediment.</title>
        <authorList>
            <person name="Zhou Z."/>
            <person name="Liu Y."/>
            <person name="Xu W."/>
            <person name="Pan J."/>
            <person name="Luo Z.H."/>
            <person name="Li M."/>
        </authorList>
    </citation>
    <scope>NUCLEOTIDE SEQUENCE [LARGE SCALE GENOMIC DNA]</scope>
    <source>
        <strain evidence="3">HyVt-115</strain>
    </source>
</reference>
<dbReference type="PANTHER" id="PTHR43540:SF6">
    <property type="entry name" value="ISOCHORISMATASE-LIKE DOMAIN-CONTAINING PROTEIN"/>
    <property type="match status" value="1"/>
</dbReference>
<dbReference type="PANTHER" id="PTHR43540">
    <property type="entry name" value="PEROXYUREIDOACRYLATE/UREIDOACRYLATE AMIDOHYDROLASE-RELATED"/>
    <property type="match status" value="1"/>
</dbReference>
<dbReference type="Pfam" id="PF00857">
    <property type="entry name" value="Isochorismatase"/>
    <property type="match status" value="1"/>
</dbReference>
<dbReference type="InterPro" id="IPR000868">
    <property type="entry name" value="Isochorismatase-like_dom"/>
</dbReference>
<evidence type="ECO:0000259" key="2">
    <source>
        <dbReference type="Pfam" id="PF00857"/>
    </source>
</evidence>
<proteinExistence type="predicted"/>
<keyword evidence="1" id="KW-0378">Hydrolase</keyword>
<name>A0A7C0U6V3_9BACT</name>
<dbReference type="InterPro" id="IPR050272">
    <property type="entry name" value="Isochorismatase-like_hydrls"/>
</dbReference>
<evidence type="ECO:0000313" key="3">
    <source>
        <dbReference type="EMBL" id="HDD53013.1"/>
    </source>
</evidence>
<dbReference type="EMBL" id="DQWS01000114">
    <property type="protein sequence ID" value="HDD53013.1"/>
    <property type="molecule type" value="Genomic_DNA"/>
</dbReference>
<protein>
    <submittedName>
        <fullName evidence="3">Isochorismatase family protein</fullName>
    </submittedName>
</protein>
<dbReference type="InterPro" id="IPR036380">
    <property type="entry name" value="Isochorismatase-like_sf"/>
</dbReference>
<dbReference type="CDD" id="cd00431">
    <property type="entry name" value="cysteine_hydrolases"/>
    <property type="match status" value="1"/>
</dbReference>
<dbReference type="GO" id="GO:0016787">
    <property type="term" value="F:hydrolase activity"/>
    <property type="evidence" value="ECO:0007669"/>
    <property type="project" value="UniProtKB-KW"/>
</dbReference>
<evidence type="ECO:0000256" key="1">
    <source>
        <dbReference type="ARBA" id="ARBA00022801"/>
    </source>
</evidence>
<accession>A0A7C0U6V3</accession>